<sequence length="48" mass="5286">MNINLEKNNLIELEDYQLEEINGGIAGLIIGCIGIAAICYYFGDHSAR</sequence>
<evidence type="ECO:0000313" key="2">
    <source>
        <dbReference type="EMBL" id="KKB57969.1"/>
    </source>
</evidence>
<keyword evidence="1" id="KW-1133">Transmembrane helix</keyword>
<proteinExistence type="predicted"/>
<dbReference type="NCBIfam" id="TIGR03949">
    <property type="entry name" value="bact_IIb_cerein"/>
    <property type="match status" value="1"/>
</dbReference>
<dbReference type="AlphaFoldDB" id="A0A0F5JJS2"/>
<dbReference type="InterPro" id="IPR023991">
    <property type="entry name" value="Bacteriocin_IIb_lactobn/cerein"/>
</dbReference>
<name>A0A0F5JJS2_9BACT</name>
<reference evidence="2 3" key="1">
    <citation type="submission" date="2013-04" db="EMBL/GenBank/DDBJ databases">
        <title>The Genome Sequence of Parabacteroides gordonii DSM 23371.</title>
        <authorList>
            <consortium name="The Broad Institute Genomics Platform"/>
            <person name="Earl A."/>
            <person name="Ward D."/>
            <person name="Feldgarden M."/>
            <person name="Gevers D."/>
            <person name="Martens E."/>
            <person name="Sakamoto M."/>
            <person name="Benno Y."/>
            <person name="Suzuki N."/>
            <person name="Matsunaga N."/>
            <person name="Koshihara K."/>
            <person name="Seki M."/>
            <person name="Komiya H."/>
            <person name="Walker B."/>
            <person name="Young S."/>
            <person name="Zeng Q."/>
            <person name="Gargeya S."/>
            <person name="Fitzgerald M."/>
            <person name="Haas B."/>
            <person name="Abouelleil A."/>
            <person name="Allen A.W."/>
            <person name="Alvarado L."/>
            <person name="Arachchi H.M."/>
            <person name="Berlin A.M."/>
            <person name="Chapman S.B."/>
            <person name="Gainer-Dewar J."/>
            <person name="Goldberg J."/>
            <person name="Griggs A."/>
            <person name="Gujja S."/>
            <person name="Hansen M."/>
            <person name="Howarth C."/>
            <person name="Imamovic A."/>
            <person name="Ireland A."/>
            <person name="Larimer J."/>
            <person name="McCowan C."/>
            <person name="Murphy C."/>
            <person name="Pearson M."/>
            <person name="Poon T.W."/>
            <person name="Priest M."/>
            <person name="Roberts A."/>
            <person name="Saif S."/>
            <person name="Shea T."/>
            <person name="Sisk P."/>
            <person name="Sykes S."/>
            <person name="Wortman J."/>
            <person name="Nusbaum C."/>
            <person name="Birren B."/>
        </authorList>
    </citation>
    <scope>NUCLEOTIDE SEQUENCE [LARGE SCALE GENOMIC DNA]</scope>
    <source>
        <strain evidence="2 3">MS-1</strain>
    </source>
</reference>
<accession>A0A0F5JJS2</accession>
<gene>
    <name evidence="2" type="ORF">HMPREF1536_01778</name>
</gene>
<evidence type="ECO:0000313" key="3">
    <source>
        <dbReference type="Proteomes" id="UP000033035"/>
    </source>
</evidence>
<dbReference type="HOGENOM" id="CLU_3155873_0_0_10"/>
<dbReference type="PATRIC" id="fig|1203610.3.peg.1825"/>
<protein>
    <submittedName>
        <fullName evidence="2">Lactobin A/cerein 7B family class IIb bacteriocin</fullName>
    </submittedName>
</protein>
<keyword evidence="3" id="KW-1185">Reference proteome</keyword>
<dbReference type="EMBL" id="AQHW01000011">
    <property type="protein sequence ID" value="KKB57969.1"/>
    <property type="molecule type" value="Genomic_DNA"/>
</dbReference>
<dbReference type="PROSITE" id="PS51257">
    <property type="entry name" value="PROKAR_LIPOPROTEIN"/>
    <property type="match status" value="1"/>
</dbReference>
<feature type="transmembrane region" description="Helical" evidence="1">
    <location>
        <begin position="23"/>
        <end position="43"/>
    </location>
</feature>
<dbReference type="RefSeq" id="WP_081693431.1">
    <property type="nucleotide sequence ID" value="NZ_KE386765.1"/>
</dbReference>
<keyword evidence="1" id="KW-0472">Membrane</keyword>
<keyword evidence="1" id="KW-0812">Transmembrane</keyword>
<organism evidence="2 3">
    <name type="scientific">Parabacteroides gordonii MS-1 = DSM 23371</name>
    <dbReference type="NCBI Taxonomy" id="1203610"/>
    <lineage>
        <taxon>Bacteria</taxon>
        <taxon>Pseudomonadati</taxon>
        <taxon>Bacteroidota</taxon>
        <taxon>Bacteroidia</taxon>
        <taxon>Bacteroidales</taxon>
        <taxon>Tannerellaceae</taxon>
        <taxon>Parabacteroides</taxon>
    </lineage>
</organism>
<evidence type="ECO:0000256" key="1">
    <source>
        <dbReference type="SAM" id="Phobius"/>
    </source>
</evidence>
<dbReference type="STRING" id="1203610.HMPREF1536_01778"/>
<dbReference type="Proteomes" id="UP000033035">
    <property type="component" value="Unassembled WGS sequence"/>
</dbReference>
<comment type="caution">
    <text evidence="2">The sequence shown here is derived from an EMBL/GenBank/DDBJ whole genome shotgun (WGS) entry which is preliminary data.</text>
</comment>